<dbReference type="Proteomes" id="UP000216311">
    <property type="component" value="Unassembled WGS sequence"/>
</dbReference>
<evidence type="ECO:0000313" key="1">
    <source>
        <dbReference type="EMBL" id="OYO25252.1"/>
    </source>
</evidence>
<name>A0A255HCN0_9ACTN</name>
<keyword evidence="2" id="KW-1185">Reference proteome</keyword>
<organism evidence="1 2">
    <name type="scientific">Enemella dayhoffiae</name>
    <dbReference type="NCBI Taxonomy" id="2016507"/>
    <lineage>
        <taxon>Bacteria</taxon>
        <taxon>Bacillati</taxon>
        <taxon>Actinomycetota</taxon>
        <taxon>Actinomycetes</taxon>
        <taxon>Propionibacteriales</taxon>
        <taxon>Propionibacteriaceae</taxon>
        <taxon>Enemella</taxon>
    </lineage>
</organism>
<proteinExistence type="predicted"/>
<gene>
    <name evidence="1" type="ORF">CGZ93_02065</name>
</gene>
<dbReference type="EMBL" id="NMVQ01000001">
    <property type="protein sequence ID" value="OYO25252.1"/>
    <property type="molecule type" value="Genomic_DNA"/>
</dbReference>
<accession>A0A255HCN0</accession>
<protein>
    <submittedName>
        <fullName evidence="1">Uncharacterized protein</fullName>
    </submittedName>
</protein>
<reference evidence="1 2" key="1">
    <citation type="submission" date="2017-07" db="EMBL/GenBank/DDBJ databases">
        <title>Draft whole genome sequences of clinical Proprionibacteriaceae strains.</title>
        <authorList>
            <person name="Bernier A.-M."/>
            <person name="Bernard K."/>
            <person name="Domingo M.-C."/>
        </authorList>
    </citation>
    <scope>NUCLEOTIDE SEQUENCE [LARGE SCALE GENOMIC DNA]</scope>
    <source>
        <strain evidence="1 2">NML 130396</strain>
    </source>
</reference>
<dbReference type="RefSeq" id="WP_094362460.1">
    <property type="nucleotide sequence ID" value="NZ_NMVQ01000001.1"/>
</dbReference>
<sequence>MTLHLVTEHPTRPAGVVITEPTSGLTCRFDARVADHLVFEVRSCCRYTADDFLGAAMLQLAVADSPIHWRLPHQACTSRVEGVLNDYGIDRILIEHPTRPMAA</sequence>
<dbReference type="AlphaFoldDB" id="A0A255HCN0"/>
<comment type="caution">
    <text evidence="1">The sequence shown here is derived from an EMBL/GenBank/DDBJ whole genome shotgun (WGS) entry which is preliminary data.</text>
</comment>
<dbReference type="OrthoDB" id="9916138at2"/>
<evidence type="ECO:0000313" key="2">
    <source>
        <dbReference type="Proteomes" id="UP000216311"/>
    </source>
</evidence>